<comment type="caution">
    <text evidence="2">The sequence shown here is derived from an EMBL/GenBank/DDBJ whole genome shotgun (WGS) entry which is preliminary data.</text>
</comment>
<dbReference type="EMBL" id="JAGSXJ010000001">
    <property type="protein sequence ID" value="KAH6697281.1"/>
    <property type="molecule type" value="Genomic_DNA"/>
</dbReference>
<keyword evidence="3" id="KW-1185">Reference proteome</keyword>
<dbReference type="AlphaFoldDB" id="A0A9P8VPD0"/>
<dbReference type="OrthoDB" id="4825060at2759"/>
<evidence type="ECO:0000256" key="1">
    <source>
        <dbReference type="SAM" id="MobiDB-lite"/>
    </source>
</evidence>
<accession>A0A9P8VPD0</accession>
<name>A0A9P8VPD0_9PEZI</name>
<proteinExistence type="predicted"/>
<reference evidence="2" key="1">
    <citation type="journal article" date="2021" name="Nat. Commun.">
        <title>Genetic determinants of endophytism in the Arabidopsis root mycobiome.</title>
        <authorList>
            <person name="Mesny F."/>
            <person name="Miyauchi S."/>
            <person name="Thiergart T."/>
            <person name="Pickel B."/>
            <person name="Atanasova L."/>
            <person name="Karlsson M."/>
            <person name="Huettel B."/>
            <person name="Barry K.W."/>
            <person name="Haridas S."/>
            <person name="Chen C."/>
            <person name="Bauer D."/>
            <person name="Andreopoulos W."/>
            <person name="Pangilinan J."/>
            <person name="LaButti K."/>
            <person name="Riley R."/>
            <person name="Lipzen A."/>
            <person name="Clum A."/>
            <person name="Drula E."/>
            <person name="Henrissat B."/>
            <person name="Kohler A."/>
            <person name="Grigoriev I.V."/>
            <person name="Martin F.M."/>
            <person name="Hacquard S."/>
        </authorList>
    </citation>
    <scope>NUCLEOTIDE SEQUENCE</scope>
    <source>
        <strain evidence="2">MPI-SDFR-AT-0117</strain>
    </source>
</reference>
<evidence type="ECO:0000313" key="3">
    <source>
        <dbReference type="Proteomes" id="UP000770015"/>
    </source>
</evidence>
<feature type="compositionally biased region" description="Basic and acidic residues" evidence="1">
    <location>
        <begin position="18"/>
        <end position="27"/>
    </location>
</feature>
<evidence type="ECO:0000313" key="2">
    <source>
        <dbReference type="EMBL" id="KAH6697281.1"/>
    </source>
</evidence>
<sequence length="135" mass="15222">MAVAGSFQKAIRLSRKKERSDPSRPQDEITPTLGEIFAFAMARSSKSYAGNDQLRRTDFVSVFDVDGPCLVAVPYSSEWELVPHPEYRSMSIGWVVEPAETPPEESSDPAKYQVIGKVKGMWEIMAMPRETYEFV</sequence>
<feature type="region of interest" description="Disordered" evidence="1">
    <location>
        <begin position="1"/>
        <end position="29"/>
    </location>
</feature>
<gene>
    <name evidence="2" type="ORF">F5X68DRAFT_226664</name>
</gene>
<dbReference type="Proteomes" id="UP000770015">
    <property type="component" value="Unassembled WGS sequence"/>
</dbReference>
<protein>
    <submittedName>
        <fullName evidence="2">Uncharacterized protein</fullName>
    </submittedName>
</protein>
<organism evidence="2 3">
    <name type="scientific">Plectosphaerella plurivora</name>
    <dbReference type="NCBI Taxonomy" id="936078"/>
    <lineage>
        <taxon>Eukaryota</taxon>
        <taxon>Fungi</taxon>
        <taxon>Dikarya</taxon>
        <taxon>Ascomycota</taxon>
        <taxon>Pezizomycotina</taxon>
        <taxon>Sordariomycetes</taxon>
        <taxon>Hypocreomycetidae</taxon>
        <taxon>Glomerellales</taxon>
        <taxon>Plectosphaerellaceae</taxon>
        <taxon>Plectosphaerella</taxon>
    </lineage>
</organism>